<dbReference type="AlphaFoldDB" id="A0A1Q5PYK6"/>
<dbReference type="InterPro" id="IPR050109">
    <property type="entry name" value="HTH-type_TetR-like_transc_reg"/>
</dbReference>
<reference evidence="5" key="1">
    <citation type="submission" date="2016-12" db="EMBL/GenBank/DDBJ databases">
        <authorList>
            <person name="Meng X."/>
        </authorList>
    </citation>
    <scope>NUCLEOTIDE SEQUENCE [LARGE SCALE GENOMIC DNA]</scope>
    <source>
        <strain evidence="5">DSM 20732</strain>
    </source>
</reference>
<dbReference type="InterPro" id="IPR009057">
    <property type="entry name" value="Homeodomain-like_sf"/>
</dbReference>
<protein>
    <recommendedName>
        <fullName evidence="3">HTH tetR-type domain-containing protein</fullName>
    </recommendedName>
</protein>
<organism evidence="4 5">
    <name type="scientific">Buchananella hordeovulneris</name>
    <dbReference type="NCBI Taxonomy" id="52770"/>
    <lineage>
        <taxon>Bacteria</taxon>
        <taxon>Bacillati</taxon>
        <taxon>Actinomycetota</taxon>
        <taxon>Actinomycetes</taxon>
        <taxon>Actinomycetales</taxon>
        <taxon>Actinomycetaceae</taxon>
        <taxon>Buchananella</taxon>
    </lineage>
</organism>
<dbReference type="EMBL" id="MQVS01000002">
    <property type="protein sequence ID" value="OKL52515.1"/>
    <property type="molecule type" value="Genomic_DNA"/>
</dbReference>
<dbReference type="Gene3D" id="1.10.357.10">
    <property type="entry name" value="Tetracycline Repressor, domain 2"/>
    <property type="match status" value="1"/>
</dbReference>
<dbReference type="PANTHER" id="PTHR30055">
    <property type="entry name" value="HTH-TYPE TRANSCRIPTIONAL REGULATOR RUTR"/>
    <property type="match status" value="1"/>
</dbReference>
<gene>
    <name evidence="4" type="ORF">BSZ40_02700</name>
</gene>
<comment type="caution">
    <text evidence="4">The sequence shown here is derived from an EMBL/GenBank/DDBJ whole genome shotgun (WGS) entry which is preliminary data.</text>
</comment>
<dbReference type="InterPro" id="IPR041347">
    <property type="entry name" value="MftR_C"/>
</dbReference>
<evidence type="ECO:0000256" key="2">
    <source>
        <dbReference type="PROSITE-ProRule" id="PRU00335"/>
    </source>
</evidence>
<dbReference type="GO" id="GO:0000976">
    <property type="term" value="F:transcription cis-regulatory region binding"/>
    <property type="evidence" value="ECO:0007669"/>
    <property type="project" value="TreeGrafter"/>
</dbReference>
<feature type="domain" description="HTH tetR-type" evidence="3">
    <location>
        <begin position="1"/>
        <end position="48"/>
    </location>
</feature>
<sequence length="169" mass="17800">MFARDGYDATSVQQIARAAAVSHMTFFRHFPTKESVVTVDLLPFSIAFSLAKQDDSSSAWHRCLGAALESIGQTGVRSALNAVQFRQRLRLIGQVHALRGAAWAGLQEEENQITQVLVGQGVPGFEARAVAAGVLAACLGVLVNWAASDSQLVSAVGALHDGLGALQGT</sequence>
<evidence type="ECO:0000259" key="3">
    <source>
        <dbReference type="PROSITE" id="PS50977"/>
    </source>
</evidence>
<dbReference type="Pfam" id="PF17754">
    <property type="entry name" value="TetR_C_14"/>
    <property type="match status" value="1"/>
</dbReference>
<keyword evidence="5" id="KW-1185">Reference proteome</keyword>
<dbReference type="SUPFAM" id="SSF46689">
    <property type="entry name" value="Homeodomain-like"/>
    <property type="match status" value="1"/>
</dbReference>
<name>A0A1Q5PYK6_9ACTO</name>
<dbReference type="GO" id="GO:0003700">
    <property type="term" value="F:DNA-binding transcription factor activity"/>
    <property type="evidence" value="ECO:0007669"/>
    <property type="project" value="TreeGrafter"/>
</dbReference>
<proteinExistence type="predicted"/>
<accession>A0A1Q5PYK6</accession>
<dbReference type="PANTHER" id="PTHR30055:SF223">
    <property type="entry name" value="HTH-TYPE TRANSCRIPTIONAL REGULATOR UIDR"/>
    <property type="match status" value="1"/>
</dbReference>
<dbReference type="STRING" id="52770.BSZ40_02700"/>
<feature type="DNA-binding region" description="H-T-H motif" evidence="2">
    <location>
        <begin position="11"/>
        <end position="30"/>
    </location>
</feature>
<dbReference type="Proteomes" id="UP000185612">
    <property type="component" value="Unassembled WGS sequence"/>
</dbReference>
<evidence type="ECO:0000313" key="5">
    <source>
        <dbReference type="Proteomes" id="UP000185612"/>
    </source>
</evidence>
<dbReference type="InParanoid" id="A0A1Q5PYK6"/>
<keyword evidence="1 2" id="KW-0238">DNA-binding</keyword>
<dbReference type="Pfam" id="PF00440">
    <property type="entry name" value="TetR_N"/>
    <property type="match status" value="1"/>
</dbReference>
<dbReference type="InterPro" id="IPR001647">
    <property type="entry name" value="HTH_TetR"/>
</dbReference>
<evidence type="ECO:0000313" key="4">
    <source>
        <dbReference type="EMBL" id="OKL52515.1"/>
    </source>
</evidence>
<dbReference type="PROSITE" id="PS50977">
    <property type="entry name" value="HTH_TETR_2"/>
    <property type="match status" value="1"/>
</dbReference>
<evidence type="ECO:0000256" key="1">
    <source>
        <dbReference type="ARBA" id="ARBA00023125"/>
    </source>
</evidence>